<dbReference type="Proteomes" id="UP001175271">
    <property type="component" value="Unassembled WGS sequence"/>
</dbReference>
<keyword evidence="3" id="KW-1185">Reference proteome</keyword>
<comment type="caution">
    <text evidence="2">The sequence shown here is derived from an EMBL/GenBank/DDBJ whole genome shotgun (WGS) entry which is preliminary data.</text>
</comment>
<name>A0AA39LH42_9BILA</name>
<sequence length="98" mass="10860">MLLLAHDGTCTAVELTTFFGSEEGNDFFAPALFIALLFLLITQWTAASYFFIGFTFEPIPKGCTRKLNSLKNQFVTCDDPKCGSCRHKRTVRGAESSP</sequence>
<keyword evidence="1" id="KW-1133">Transmembrane helix</keyword>
<gene>
    <name evidence="2" type="ORF">QR680_002143</name>
</gene>
<dbReference type="AlphaFoldDB" id="A0AA39LH42"/>
<keyword evidence="1" id="KW-0812">Transmembrane</keyword>
<dbReference type="EMBL" id="JAUCMV010000005">
    <property type="protein sequence ID" value="KAK0397486.1"/>
    <property type="molecule type" value="Genomic_DNA"/>
</dbReference>
<evidence type="ECO:0000313" key="3">
    <source>
        <dbReference type="Proteomes" id="UP001175271"/>
    </source>
</evidence>
<proteinExistence type="predicted"/>
<keyword evidence="1" id="KW-0472">Membrane</keyword>
<evidence type="ECO:0000313" key="2">
    <source>
        <dbReference type="EMBL" id="KAK0397486.1"/>
    </source>
</evidence>
<feature type="transmembrane region" description="Helical" evidence="1">
    <location>
        <begin position="27"/>
        <end position="52"/>
    </location>
</feature>
<accession>A0AA39LH42</accession>
<reference evidence="2" key="1">
    <citation type="submission" date="2023-06" db="EMBL/GenBank/DDBJ databases">
        <title>Genomic analysis of the entomopathogenic nematode Steinernema hermaphroditum.</title>
        <authorList>
            <person name="Schwarz E.M."/>
            <person name="Heppert J.K."/>
            <person name="Baniya A."/>
            <person name="Schwartz H.T."/>
            <person name="Tan C.-H."/>
            <person name="Antoshechkin I."/>
            <person name="Sternberg P.W."/>
            <person name="Goodrich-Blair H."/>
            <person name="Dillman A.R."/>
        </authorList>
    </citation>
    <scope>NUCLEOTIDE SEQUENCE</scope>
    <source>
        <strain evidence="2">PS9179</strain>
        <tissue evidence="2">Whole animal</tissue>
    </source>
</reference>
<protein>
    <submittedName>
        <fullName evidence="2">Uncharacterized protein</fullName>
    </submittedName>
</protein>
<organism evidence="2 3">
    <name type="scientific">Steinernema hermaphroditum</name>
    <dbReference type="NCBI Taxonomy" id="289476"/>
    <lineage>
        <taxon>Eukaryota</taxon>
        <taxon>Metazoa</taxon>
        <taxon>Ecdysozoa</taxon>
        <taxon>Nematoda</taxon>
        <taxon>Chromadorea</taxon>
        <taxon>Rhabditida</taxon>
        <taxon>Tylenchina</taxon>
        <taxon>Panagrolaimomorpha</taxon>
        <taxon>Strongyloidoidea</taxon>
        <taxon>Steinernematidae</taxon>
        <taxon>Steinernema</taxon>
    </lineage>
</organism>
<evidence type="ECO:0000256" key="1">
    <source>
        <dbReference type="SAM" id="Phobius"/>
    </source>
</evidence>